<evidence type="ECO:0000256" key="2">
    <source>
        <dbReference type="SAM" id="Phobius"/>
    </source>
</evidence>
<protein>
    <submittedName>
        <fullName evidence="3">Uncharacterized protein</fullName>
    </submittedName>
</protein>
<name>A0A9D0ZFK7_9FIRM</name>
<reference evidence="3" key="1">
    <citation type="submission" date="2020-10" db="EMBL/GenBank/DDBJ databases">
        <authorList>
            <person name="Gilroy R."/>
        </authorList>
    </citation>
    <scope>NUCLEOTIDE SEQUENCE</scope>
    <source>
        <strain evidence="3">ChiBcolR7-354</strain>
    </source>
</reference>
<keyword evidence="2" id="KW-0472">Membrane</keyword>
<dbReference type="Proteomes" id="UP000824262">
    <property type="component" value="Unassembled WGS sequence"/>
</dbReference>
<feature type="transmembrane region" description="Helical" evidence="2">
    <location>
        <begin position="196"/>
        <end position="224"/>
    </location>
</feature>
<reference evidence="3" key="2">
    <citation type="journal article" date="2021" name="PeerJ">
        <title>Extensive microbial diversity within the chicken gut microbiome revealed by metagenomics and culture.</title>
        <authorList>
            <person name="Gilroy R."/>
            <person name="Ravi A."/>
            <person name="Getino M."/>
            <person name="Pursley I."/>
            <person name="Horton D.L."/>
            <person name="Alikhan N.F."/>
            <person name="Baker D."/>
            <person name="Gharbi K."/>
            <person name="Hall N."/>
            <person name="Watson M."/>
            <person name="Adriaenssens E.M."/>
            <person name="Foster-Nyarko E."/>
            <person name="Jarju S."/>
            <person name="Secka A."/>
            <person name="Antonio M."/>
            <person name="Oren A."/>
            <person name="Chaudhuri R.R."/>
            <person name="La Ragione R."/>
            <person name="Hildebrand F."/>
            <person name="Pallen M.J."/>
        </authorList>
    </citation>
    <scope>NUCLEOTIDE SEQUENCE</scope>
    <source>
        <strain evidence="3">ChiBcolR7-354</strain>
    </source>
</reference>
<gene>
    <name evidence="3" type="ORF">IAB77_09610</name>
</gene>
<organism evidence="3 4">
    <name type="scientific">Candidatus Scatomorpha intestinavium</name>
    <dbReference type="NCBI Taxonomy" id="2840922"/>
    <lineage>
        <taxon>Bacteria</taxon>
        <taxon>Bacillati</taxon>
        <taxon>Bacillota</taxon>
        <taxon>Clostridia</taxon>
        <taxon>Eubacteriales</taxon>
        <taxon>Candidatus Scatomorpha</taxon>
    </lineage>
</organism>
<accession>A0A9D0ZFK7</accession>
<feature type="region of interest" description="Disordered" evidence="1">
    <location>
        <begin position="261"/>
        <end position="294"/>
    </location>
</feature>
<evidence type="ECO:0000313" key="4">
    <source>
        <dbReference type="Proteomes" id="UP000824262"/>
    </source>
</evidence>
<dbReference type="AlphaFoldDB" id="A0A9D0ZFK7"/>
<keyword evidence="2" id="KW-1133">Transmembrane helix</keyword>
<sequence length="294" mass="31509">MSVLAQTYCEFMPEASGETGRLMVGVVISTVERYAGWFEVAEDNPEGFATSFTLSLARSAAPGDKMSSLERFTCMLEHITGSETPPVADQTCEDEARRAVRTLLSIPAPDWPAADENDAAALAELDMRGGEYGRAAWEAMALYTASCENERAPETTLRQFTVAACGSQAAIATACTARKGRLTADRARRRLRAAQLVTLALLAAIGSTALAVLFAGSITVAAAACRRALMLCAAGTPVINKTAALMLGALDVYPEPLEVEPEYRSTPETGRAQTEIRAEYTDGFLTEEEPDYDE</sequence>
<evidence type="ECO:0000313" key="3">
    <source>
        <dbReference type="EMBL" id="HIQ79495.1"/>
    </source>
</evidence>
<dbReference type="EMBL" id="DVGA01000111">
    <property type="protein sequence ID" value="HIQ79495.1"/>
    <property type="molecule type" value="Genomic_DNA"/>
</dbReference>
<keyword evidence="2" id="KW-0812">Transmembrane</keyword>
<comment type="caution">
    <text evidence="3">The sequence shown here is derived from an EMBL/GenBank/DDBJ whole genome shotgun (WGS) entry which is preliminary data.</text>
</comment>
<feature type="compositionally biased region" description="Acidic residues" evidence="1">
    <location>
        <begin position="285"/>
        <end position="294"/>
    </location>
</feature>
<evidence type="ECO:0000256" key="1">
    <source>
        <dbReference type="SAM" id="MobiDB-lite"/>
    </source>
</evidence>
<proteinExistence type="predicted"/>